<gene>
    <name evidence="17" type="ORF">PV08_10528</name>
</gene>
<dbReference type="InterPro" id="IPR012001">
    <property type="entry name" value="Thiamin_PyroP_enz_TPP-bd_dom"/>
</dbReference>
<evidence type="ECO:0000259" key="14">
    <source>
        <dbReference type="Pfam" id="PF00205"/>
    </source>
</evidence>
<dbReference type="Pfam" id="PF00205">
    <property type="entry name" value="TPP_enzyme_M"/>
    <property type="match status" value="1"/>
</dbReference>
<dbReference type="InterPro" id="IPR012110">
    <property type="entry name" value="PDC/IPDC-like"/>
</dbReference>
<dbReference type="GO" id="GO:0005634">
    <property type="term" value="C:nucleus"/>
    <property type="evidence" value="ECO:0007669"/>
    <property type="project" value="TreeGrafter"/>
</dbReference>
<keyword evidence="18" id="KW-1185">Reference proteome</keyword>
<feature type="domain" description="Thiamine pyrophosphate enzyme central" evidence="14">
    <location>
        <begin position="214"/>
        <end position="323"/>
    </location>
</feature>
<feature type="domain" description="Thiamine pyrophosphate enzyme N-terminal TPP-binding" evidence="16">
    <location>
        <begin position="17"/>
        <end position="122"/>
    </location>
</feature>
<dbReference type="PANTHER" id="PTHR43452">
    <property type="entry name" value="PYRUVATE DECARBOXYLASE"/>
    <property type="match status" value="1"/>
</dbReference>
<dbReference type="OrthoDB" id="3970464at2759"/>
<evidence type="ECO:0000259" key="16">
    <source>
        <dbReference type="Pfam" id="PF02776"/>
    </source>
</evidence>
<proteinExistence type="inferred from homology"/>
<dbReference type="GO" id="GO:0030976">
    <property type="term" value="F:thiamine pyrophosphate binding"/>
    <property type="evidence" value="ECO:0007669"/>
    <property type="project" value="InterPro"/>
</dbReference>
<comment type="cofactor">
    <cofactor evidence="12">
        <name>Mg(2+)</name>
        <dbReference type="ChEBI" id="CHEBI:18420"/>
    </cofactor>
    <text evidence="12">Binds 1 Mg(2+) per subunit.</text>
</comment>
<dbReference type="InterPro" id="IPR047214">
    <property type="entry name" value="TPP_PDC_IPDC"/>
</dbReference>
<dbReference type="Gene3D" id="3.40.50.1220">
    <property type="entry name" value="TPP-binding domain"/>
    <property type="match status" value="1"/>
</dbReference>
<sequence>MAANTDIRSSELREPVDVATYLFTRLKQLGIDSLHGLPGDFNLVALDYISECGLKWVGNCNELNAGYAADGYARIKGISAVVTTFGVGELSLPNAIAGAYAEFVPVVHIVGTPSTISQKNGMLLHHTLGNGNFTVFADMAAKLAVDVAKLTDPRDIPAQIDHALAECYLQSRPVYISLPTDMVQKKVEGERLKTNIDLTPHQNDPEKEDYVVDVILKYLTAAKNPVILVDSCAIRHGVLKETHEFIRKSELPVFVAPMGKGAVDETMPTFGGVYAGDASLPGIRERVEGSDLLVSIGGLKSDFNTAGFSYRTSQLRTIDLHSTWTTVRYSEYPGVGMKGVLRKLTERLPKLNVTPGPKPPENLVPTDKLTADPAITHDWLWPTVGQWLQEGDIVVTETGTSSWGFWGARLPKNVINISQILWGSIGYATGATQGVALAAKELGGKRRTILFTGDGSFQLTAQEVSTMIRHNLNPIIFIICNDGYTVERLIHGMDAGYNDIQNWRYKELPSAFGAKEGTYKTYQVKTKDEVTALFADEKFSSAPYLQLVEVYMPQKDAPEALKLTAAAAARVNAALK</sequence>
<evidence type="ECO:0000256" key="8">
    <source>
        <dbReference type="ARBA" id="ARBA00022842"/>
    </source>
</evidence>
<name>A0A0D2AWZ4_9EURO</name>
<dbReference type="Pfam" id="PF02775">
    <property type="entry name" value="TPP_enzyme_C"/>
    <property type="match status" value="1"/>
</dbReference>
<evidence type="ECO:0000256" key="1">
    <source>
        <dbReference type="ARBA" id="ARBA00001041"/>
    </source>
</evidence>
<feature type="binding site" evidence="12">
    <location>
        <position position="481"/>
    </location>
    <ligand>
        <name>Mg(2+)</name>
        <dbReference type="ChEBI" id="CHEBI:18420"/>
    </ligand>
</feature>
<feature type="binding site" evidence="12">
    <location>
        <position position="454"/>
    </location>
    <ligand>
        <name>Mg(2+)</name>
        <dbReference type="ChEBI" id="CHEBI:18420"/>
    </ligand>
</feature>
<dbReference type="GO" id="GO:0005829">
    <property type="term" value="C:cytosol"/>
    <property type="evidence" value="ECO:0007669"/>
    <property type="project" value="TreeGrafter"/>
</dbReference>
<dbReference type="SUPFAM" id="SSF52518">
    <property type="entry name" value="Thiamin diphosphate-binding fold (THDP-binding)"/>
    <property type="match status" value="2"/>
</dbReference>
<evidence type="ECO:0000256" key="12">
    <source>
        <dbReference type="PIRSR" id="PIRSR036565-2"/>
    </source>
</evidence>
<accession>A0A0D2AWZ4</accession>
<feature type="binding site" evidence="11">
    <location>
        <position position="168"/>
    </location>
    <ligand>
        <name>pyruvate</name>
        <dbReference type="ChEBI" id="CHEBI:15361"/>
        <label>2</label>
        <note>allosteric activator</note>
    </ligand>
</feature>
<dbReference type="CDD" id="cd07038">
    <property type="entry name" value="TPP_PYR_PDC_IPDC_like"/>
    <property type="match status" value="1"/>
</dbReference>
<reference evidence="17 18" key="1">
    <citation type="submission" date="2015-01" db="EMBL/GenBank/DDBJ databases">
        <title>The Genome Sequence of Exophiala spinifera CBS89968.</title>
        <authorList>
            <consortium name="The Broad Institute Genomics Platform"/>
            <person name="Cuomo C."/>
            <person name="de Hoog S."/>
            <person name="Gorbushina A."/>
            <person name="Stielow B."/>
            <person name="Teixiera M."/>
            <person name="Abouelleil A."/>
            <person name="Chapman S.B."/>
            <person name="Priest M."/>
            <person name="Young S.K."/>
            <person name="Wortman J."/>
            <person name="Nusbaum C."/>
            <person name="Birren B."/>
        </authorList>
    </citation>
    <scope>NUCLEOTIDE SEQUENCE [LARGE SCALE GENOMIC DNA]</scope>
    <source>
        <strain evidence="17 18">CBS 89968</strain>
    </source>
</reference>
<dbReference type="VEuPathDB" id="FungiDB:PV08_10528"/>
<evidence type="ECO:0000256" key="3">
    <source>
        <dbReference type="ARBA" id="ARBA00007812"/>
    </source>
</evidence>
<evidence type="ECO:0000256" key="5">
    <source>
        <dbReference type="ARBA" id="ARBA00014422"/>
    </source>
</evidence>
<dbReference type="GeneID" id="27337611"/>
<dbReference type="FunFam" id="3.40.50.970:FF:000024">
    <property type="entry name" value="Pyruvate decarboxylase isozyme"/>
    <property type="match status" value="1"/>
</dbReference>
<evidence type="ECO:0000256" key="10">
    <source>
        <dbReference type="ARBA" id="ARBA00023239"/>
    </source>
</evidence>
<keyword evidence="8 12" id="KW-0460">Magnesium</keyword>
<evidence type="ECO:0000313" key="18">
    <source>
        <dbReference type="Proteomes" id="UP000053328"/>
    </source>
</evidence>
<dbReference type="EMBL" id="KN847499">
    <property type="protein sequence ID" value="KIW11228.1"/>
    <property type="molecule type" value="Genomic_DNA"/>
</dbReference>
<protein>
    <recommendedName>
        <fullName evidence="5">Pyruvate decarboxylase</fullName>
        <ecNumber evidence="4">4.1.1.1</ecNumber>
    </recommendedName>
</protein>
<dbReference type="GO" id="GO:0000287">
    <property type="term" value="F:magnesium ion binding"/>
    <property type="evidence" value="ECO:0007669"/>
    <property type="project" value="InterPro"/>
</dbReference>
<dbReference type="Proteomes" id="UP000053328">
    <property type="component" value="Unassembled WGS sequence"/>
</dbReference>
<dbReference type="GO" id="GO:0004737">
    <property type="term" value="F:pyruvate decarboxylase activity"/>
    <property type="evidence" value="ECO:0007669"/>
    <property type="project" value="UniProtKB-EC"/>
</dbReference>
<keyword evidence="9 13" id="KW-0786">Thiamine pyrophosphate</keyword>
<dbReference type="CDD" id="cd02005">
    <property type="entry name" value="TPP_PDC_IPDC"/>
    <property type="match status" value="1"/>
</dbReference>
<evidence type="ECO:0000256" key="9">
    <source>
        <dbReference type="ARBA" id="ARBA00023052"/>
    </source>
</evidence>
<dbReference type="AlphaFoldDB" id="A0A0D2AWZ4"/>
<feature type="domain" description="Thiamine pyrophosphate enzyme TPP-binding" evidence="15">
    <location>
        <begin position="405"/>
        <end position="533"/>
    </location>
</feature>
<comment type="cofactor">
    <cofactor evidence="2">
        <name>thiamine diphosphate</name>
        <dbReference type="ChEBI" id="CHEBI:58937"/>
    </cofactor>
</comment>
<dbReference type="PIRSF" id="PIRSF036565">
    <property type="entry name" value="Pyruvt_ip_decrb"/>
    <property type="match status" value="1"/>
</dbReference>
<dbReference type="InterPro" id="IPR047213">
    <property type="entry name" value="TPP_PYR_PDC_IPDC-like"/>
</dbReference>
<feature type="binding site" evidence="11">
    <location>
        <position position="40"/>
    </location>
    <ligand>
        <name>pyruvate</name>
        <dbReference type="ChEBI" id="CHEBI:15361"/>
        <label>1</label>
        <note>substrate; ligand shared between two neighboring subunits</note>
    </ligand>
</feature>
<comment type="similarity">
    <text evidence="3 13">Belongs to the TPP enzyme family.</text>
</comment>
<evidence type="ECO:0000256" key="13">
    <source>
        <dbReference type="RuleBase" id="RU362132"/>
    </source>
</evidence>
<feature type="binding site" evidence="11">
    <location>
        <position position="126"/>
    </location>
    <ligand>
        <name>pyruvate</name>
        <dbReference type="ChEBI" id="CHEBI:15361"/>
        <label>1</label>
        <note>substrate; ligand shared between two neighboring subunits</note>
    </ligand>
</feature>
<dbReference type="PANTHER" id="PTHR43452:SF30">
    <property type="entry name" value="PYRUVATE DECARBOXYLASE ISOZYME 1-RELATED"/>
    <property type="match status" value="1"/>
</dbReference>
<keyword evidence="10" id="KW-0456">Lyase</keyword>
<feature type="binding site" evidence="11">
    <location>
        <position position="487"/>
    </location>
    <ligand>
        <name>pyruvate</name>
        <dbReference type="ChEBI" id="CHEBI:15361"/>
        <label>1</label>
        <note>substrate; ligand shared between two neighboring subunits</note>
    </ligand>
</feature>
<dbReference type="InterPro" id="IPR029061">
    <property type="entry name" value="THDP-binding"/>
</dbReference>
<dbReference type="GO" id="GO:0000949">
    <property type="term" value="P:aromatic amino acid family catabolic process to alcohol via Ehrlich pathway"/>
    <property type="evidence" value="ECO:0007669"/>
    <property type="project" value="TreeGrafter"/>
</dbReference>
<dbReference type="InterPro" id="IPR012000">
    <property type="entry name" value="Thiamin_PyroP_enz_cen_dom"/>
</dbReference>
<dbReference type="Gene3D" id="3.40.50.970">
    <property type="match status" value="2"/>
</dbReference>
<dbReference type="InterPro" id="IPR011766">
    <property type="entry name" value="TPP_enzyme_TPP-bd"/>
</dbReference>
<evidence type="ECO:0000256" key="6">
    <source>
        <dbReference type="ARBA" id="ARBA00022723"/>
    </source>
</evidence>
<keyword evidence="7" id="KW-0210">Decarboxylase</keyword>
<organism evidence="17 18">
    <name type="scientific">Exophiala spinifera</name>
    <dbReference type="NCBI Taxonomy" id="91928"/>
    <lineage>
        <taxon>Eukaryota</taxon>
        <taxon>Fungi</taxon>
        <taxon>Dikarya</taxon>
        <taxon>Ascomycota</taxon>
        <taxon>Pezizomycotina</taxon>
        <taxon>Eurotiomycetes</taxon>
        <taxon>Chaetothyriomycetidae</taxon>
        <taxon>Chaetothyriales</taxon>
        <taxon>Herpotrichiellaceae</taxon>
        <taxon>Exophiala</taxon>
    </lineage>
</organism>
<dbReference type="EC" id="4.1.1.1" evidence="4"/>
<feature type="binding site" evidence="12">
    <location>
        <position position="483"/>
    </location>
    <ligand>
        <name>Mg(2+)</name>
        <dbReference type="ChEBI" id="CHEBI:18420"/>
    </ligand>
</feature>
<dbReference type="InterPro" id="IPR029035">
    <property type="entry name" value="DHS-like_NAD/FAD-binding_dom"/>
</dbReference>
<evidence type="ECO:0000256" key="7">
    <source>
        <dbReference type="ARBA" id="ARBA00022793"/>
    </source>
</evidence>
<keyword evidence="6 12" id="KW-0479">Metal-binding</keyword>
<dbReference type="FunFam" id="3.40.50.970:FF:000019">
    <property type="entry name" value="Pyruvate decarboxylase isozyme"/>
    <property type="match status" value="1"/>
</dbReference>
<comment type="catalytic activity">
    <reaction evidence="1">
        <text>a 2-oxocarboxylate + H(+) = an aldehyde + CO2</text>
        <dbReference type="Rhea" id="RHEA:11628"/>
        <dbReference type="ChEBI" id="CHEBI:15378"/>
        <dbReference type="ChEBI" id="CHEBI:16526"/>
        <dbReference type="ChEBI" id="CHEBI:17478"/>
        <dbReference type="ChEBI" id="CHEBI:35179"/>
        <dbReference type="EC" id="4.1.1.1"/>
    </reaction>
</comment>
<evidence type="ECO:0000256" key="4">
    <source>
        <dbReference type="ARBA" id="ARBA00013202"/>
    </source>
</evidence>
<dbReference type="HOGENOM" id="CLU_013748_0_2_1"/>
<dbReference type="RefSeq" id="XP_016231444.1">
    <property type="nucleotide sequence ID" value="XM_016384842.1"/>
</dbReference>
<evidence type="ECO:0000259" key="15">
    <source>
        <dbReference type="Pfam" id="PF02775"/>
    </source>
</evidence>
<evidence type="ECO:0000256" key="11">
    <source>
        <dbReference type="PIRSR" id="PIRSR036565-1"/>
    </source>
</evidence>
<dbReference type="Pfam" id="PF02776">
    <property type="entry name" value="TPP_enzyme_N"/>
    <property type="match status" value="1"/>
</dbReference>
<evidence type="ECO:0000313" key="17">
    <source>
        <dbReference type="EMBL" id="KIW11228.1"/>
    </source>
</evidence>
<dbReference type="STRING" id="91928.A0A0D2AWZ4"/>
<evidence type="ECO:0000256" key="2">
    <source>
        <dbReference type="ARBA" id="ARBA00001964"/>
    </source>
</evidence>
<dbReference type="SUPFAM" id="SSF52467">
    <property type="entry name" value="DHS-like NAD/FAD-binding domain"/>
    <property type="match status" value="1"/>
</dbReference>